<evidence type="ECO:0000259" key="1">
    <source>
        <dbReference type="SMART" id="SM00382"/>
    </source>
</evidence>
<protein>
    <submittedName>
        <fullName evidence="3">Unannotated protein</fullName>
    </submittedName>
</protein>
<dbReference type="PANTHER" id="PTHR10803">
    <property type="entry name" value="ARSENICAL PUMP-DRIVING ATPASE ARSENITE-TRANSLOCATING ATPASE"/>
    <property type="match status" value="1"/>
</dbReference>
<dbReference type="CDD" id="cd02035">
    <property type="entry name" value="ArsA"/>
    <property type="match status" value="1"/>
</dbReference>
<feature type="domain" description="AAA+ ATPase" evidence="1">
    <location>
        <begin position="21"/>
        <end position="281"/>
    </location>
</feature>
<evidence type="ECO:0000313" key="3">
    <source>
        <dbReference type="EMBL" id="CAB4737163.1"/>
    </source>
</evidence>
<dbReference type="AlphaFoldDB" id="A0A6J6SQY1"/>
<dbReference type="InterPro" id="IPR027417">
    <property type="entry name" value="P-loop_NTPase"/>
</dbReference>
<reference evidence="3" key="1">
    <citation type="submission" date="2020-05" db="EMBL/GenBank/DDBJ databases">
        <authorList>
            <person name="Chiriac C."/>
            <person name="Salcher M."/>
            <person name="Ghai R."/>
            <person name="Kavagutti S V."/>
        </authorList>
    </citation>
    <scope>NUCLEOTIDE SEQUENCE</scope>
</reference>
<dbReference type="PANTHER" id="PTHR10803:SF26">
    <property type="entry name" value="ANION TRANSPORTER ATPASE-RELATED"/>
    <property type="match status" value="1"/>
</dbReference>
<dbReference type="Pfam" id="PF02374">
    <property type="entry name" value="ArsA_ATPase"/>
    <property type="match status" value="1"/>
</dbReference>
<dbReference type="EMBL" id="CAEZXX010000072">
    <property type="protein sequence ID" value="CAB4711188.1"/>
    <property type="molecule type" value="Genomic_DNA"/>
</dbReference>
<dbReference type="GO" id="GO:0016887">
    <property type="term" value="F:ATP hydrolysis activity"/>
    <property type="evidence" value="ECO:0007669"/>
    <property type="project" value="InterPro"/>
</dbReference>
<name>A0A6J6SQY1_9ZZZZ</name>
<organism evidence="3">
    <name type="scientific">freshwater metagenome</name>
    <dbReference type="NCBI Taxonomy" id="449393"/>
    <lineage>
        <taxon>unclassified sequences</taxon>
        <taxon>metagenomes</taxon>
        <taxon>ecological metagenomes</taxon>
    </lineage>
</organism>
<proteinExistence type="predicted"/>
<dbReference type="InterPro" id="IPR003593">
    <property type="entry name" value="AAA+_ATPase"/>
</dbReference>
<dbReference type="GO" id="GO:0005524">
    <property type="term" value="F:ATP binding"/>
    <property type="evidence" value="ECO:0007669"/>
    <property type="project" value="InterPro"/>
</dbReference>
<dbReference type="Gene3D" id="3.40.50.300">
    <property type="entry name" value="P-loop containing nucleotide triphosphate hydrolases"/>
    <property type="match status" value="1"/>
</dbReference>
<dbReference type="InterPro" id="IPR025723">
    <property type="entry name" value="ArsA/GET3_ATPase-like"/>
</dbReference>
<dbReference type="SMART" id="SM00382">
    <property type="entry name" value="AAA"/>
    <property type="match status" value="1"/>
</dbReference>
<dbReference type="SUPFAM" id="SSF52540">
    <property type="entry name" value="P-loop containing nucleoside triphosphate hydrolases"/>
    <property type="match status" value="1"/>
</dbReference>
<evidence type="ECO:0000313" key="2">
    <source>
        <dbReference type="EMBL" id="CAB4711188.1"/>
    </source>
</evidence>
<accession>A0A6J6SQY1</accession>
<dbReference type="EMBL" id="CAFBLR010000088">
    <property type="protein sequence ID" value="CAB4876104.1"/>
    <property type="molecule type" value="Genomic_DNA"/>
</dbReference>
<dbReference type="InterPro" id="IPR016300">
    <property type="entry name" value="ATPase_ArsA/GET3"/>
</dbReference>
<gene>
    <name evidence="2" type="ORF">UFOPK2602_01166</name>
    <name evidence="3" type="ORF">UFOPK2806_00121</name>
    <name evidence="4" type="ORF">UFOPK3417_01010</name>
</gene>
<evidence type="ECO:0000313" key="4">
    <source>
        <dbReference type="EMBL" id="CAB4876104.1"/>
    </source>
</evidence>
<sequence>MTAGAGQEPVTTPGLDALLASKEMVLVCGSGGVGKTTTAAAIGLQAATELGGRVLVLTVDPARRLADALGLGGVGVGNSEVRVDPARLPNRPQGELWMAMLDTKASWDDLIARHAPDATTREAILANPLYQNITSRFVHSHEYIAMERLHDLHASGRYDLVIVDTPPSRHALDILDAPARMTEFFGSRLLRWLTVPSRSRLLSVASKPFYQVADRILGNNFLQDIAEFFTLFQRMETGFVRRAAETEAMLADVRTTFIVVTTLEAAPVTEARYLLGELTRRQLPLGAVVANRVLPTALCSLDAREAAARLVQDSGEIGAALSGGLGAPAALVSRVLAEVGTRFHDFGVVAARQTERQAELASLCPLVVPVPWMEHEVDDLATLTRIGMSTWGRA</sequence>
<dbReference type="EMBL" id="CAEZYY010000001">
    <property type="protein sequence ID" value="CAB4737163.1"/>
    <property type="molecule type" value="Genomic_DNA"/>
</dbReference>